<keyword evidence="7" id="KW-0460">Magnesium</keyword>
<dbReference type="RefSeq" id="WP_086106654.1">
    <property type="nucleotide sequence ID" value="NZ_NEKB01000006.1"/>
</dbReference>
<evidence type="ECO:0000256" key="6">
    <source>
        <dbReference type="ARBA" id="ARBA00022840"/>
    </source>
</evidence>
<evidence type="ECO:0000259" key="10">
    <source>
        <dbReference type="Pfam" id="PF00288"/>
    </source>
</evidence>
<dbReference type="InterPro" id="IPR013750">
    <property type="entry name" value="GHMP_kinase_C_dom"/>
</dbReference>
<evidence type="ECO:0000256" key="8">
    <source>
        <dbReference type="ARBA" id="ARBA00023098"/>
    </source>
</evidence>
<dbReference type="GO" id="GO:0019287">
    <property type="term" value="P:isopentenyl diphosphate biosynthetic process, mevalonate pathway"/>
    <property type="evidence" value="ECO:0007669"/>
    <property type="project" value="UniProtKB-UniPathway"/>
</dbReference>
<protein>
    <submittedName>
        <fullName evidence="12">Mevalonate kinase</fullName>
    </submittedName>
</protein>
<evidence type="ECO:0000256" key="4">
    <source>
        <dbReference type="ARBA" id="ARBA00022741"/>
    </source>
</evidence>
<dbReference type="GO" id="GO:0005829">
    <property type="term" value="C:cytosol"/>
    <property type="evidence" value="ECO:0007669"/>
    <property type="project" value="TreeGrafter"/>
</dbReference>
<dbReference type="GO" id="GO:0005524">
    <property type="term" value="F:ATP binding"/>
    <property type="evidence" value="ECO:0007669"/>
    <property type="project" value="UniProtKB-KW"/>
</dbReference>
<evidence type="ECO:0000256" key="7">
    <source>
        <dbReference type="ARBA" id="ARBA00022842"/>
    </source>
</evidence>
<reference evidence="12 13" key="1">
    <citation type="submission" date="2017-04" db="EMBL/GenBank/DDBJ databases">
        <title>Draft genome sequences of Alloscardovia macacae UMA81211 and UMA81212 isolated from the feces of a rhesus macaque (Macaca mulatta).</title>
        <authorList>
            <person name="Albert K."/>
            <person name="Sela D.A."/>
        </authorList>
    </citation>
    <scope>NUCLEOTIDE SEQUENCE [LARGE SCALE GENOMIC DNA]</scope>
    <source>
        <strain evidence="12 13">UMA81212</strain>
    </source>
</reference>
<evidence type="ECO:0000256" key="1">
    <source>
        <dbReference type="ARBA" id="ARBA00022490"/>
    </source>
</evidence>
<dbReference type="Gene3D" id="3.30.230.10">
    <property type="match status" value="1"/>
</dbReference>
<evidence type="ECO:0000256" key="2">
    <source>
        <dbReference type="ARBA" id="ARBA00022516"/>
    </source>
</evidence>
<feature type="domain" description="GHMP kinase N-terminal" evidence="10">
    <location>
        <begin position="78"/>
        <end position="156"/>
    </location>
</feature>
<proteinExistence type="predicted"/>
<dbReference type="InterPro" id="IPR006204">
    <property type="entry name" value="GHMP_kinase_N_dom"/>
</dbReference>
<dbReference type="PANTHER" id="PTHR43290:SF2">
    <property type="entry name" value="MEVALONATE KINASE"/>
    <property type="match status" value="1"/>
</dbReference>
<sequence>MVTSPEYRGVSHGKVILIGEHSAVYAQPAIVLPLADARMEAVVTPHTRAAADVRIHCEYFSGKLSEAPDILHNLQVLVQRVRYDFGLETQGFDLTITSTIPHERGMGSSAAVAVAIVRALAKFASVPLSFTQEFEYAQIAENIAHTNASGMDSATVASNSAVWFQRTDDEPDISTFGFHTDGVIIVADTGVMGQTRETVSDVRALIRAQEAVGEMSAARAGMDRLGKLAYECADALQLNELAHVGFCMNEAQSILAGLGVSSAELDTLTSAARTAGALGAKLTGSGRGGCMIALAGSSASAGYVRQALEDAGAQRTWMIPLVSQGVQ</sequence>
<dbReference type="EMBL" id="NEKC01000008">
    <property type="protein sequence ID" value="OTA29176.1"/>
    <property type="molecule type" value="Genomic_DNA"/>
</dbReference>
<evidence type="ECO:0000259" key="11">
    <source>
        <dbReference type="Pfam" id="PF08544"/>
    </source>
</evidence>
<dbReference type="SUPFAM" id="SSF54211">
    <property type="entry name" value="Ribosomal protein S5 domain 2-like"/>
    <property type="match status" value="1"/>
</dbReference>
<keyword evidence="6" id="KW-0067">ATP-binding</keyword>
<dbReference type="STRING" id="1160091.B9T39_04680"/>
<comment type="caution">
    <text evidence="12">The sequence shown here is derived from an EMBL/GenBank/DDBJ whole genome shotgun (WGS) entry which is preliminary data.</text>
</comment>
<dbReference type="UniPathway" id="UPA00057">
    <property type="reaction ID" value="UER00098"/>
</dbReference>
<dbReference type="Pfam" id="PF00288">
    <property type="entry name" value="GHMP_kinases_N"/>
    <property type="match status" value="1"/>
</dbReference>
<dbReference type="InterPro" id="IPR014721">
    <property type="entry name" value="Ribsml_uS5_D2-typ_fold_subgr"/>
</dbReference>
<organism evidence="12 13">
    <name type="scientific">Alloscardovia macacae</name>
    <dbReference type="NCBI Taxonomy" id="1160091"/>
    <lineage>
        <taxon>Bacteria</taxon>
        <taxon>Bacillati</taxon>
        <taxon>Actinomycetota</taxon>
        <taxon>Actinomycetes</taxon>
        <taxon>Bifidobacteriales</taxon>
        <taxon>Bifidobacteriaceae</taxon>
        <taxon>Alloscardovia</taxon>
    </lineage>
</organism>
<dbReference type="InterPro" id="IPR020568">
    <property type="entry name" value="Ribosomal_Su5_D2-typ_SF"/>
</dbReference>
<dbReference type="PRINTS" id="PR00959">
    <property type="entry name" value="MEVGALKINASE"/>
</dbReference>
<dbReference type="AlphaFoldDB" id="A0A1Y2T097"/>
<dbReference type="Pfam" id="PF08544">
    <property type="entry name" value="GHMP_kinases_C"/>
    <property type="match status" value="1"/>
</dbReference>
<evidence type="ECO:0000256" key="9">
    <source>
        <dbReference type="ARBA" id="ARBA00029438"/>
    </source>
</evidence>
<keyword evidence="5 12" id="KW-0418">Kinase</keyword>
<dbReference type="PANTHER" id="PTHR43290">
    <property type="entry name" value="MEVALONATE KINASE"/>
    <property type="match status" value="1"/>
</dbReference>
<keyword evidence="1" id="KW-0963">Cytoplasm</keyword>
<dbReference type="GO" id="GO:0004496">
    <property type="term" value="F:mevalonate kinase activity"/>
    <property type="evidence" value="ECO:0007669"/>
    <property type="project" value="InterPro"/>
</dbReference>
<accession>A0A1Y2T097</accession>
<keyword evidence="4" id="KW-0547">Nucleotide-binding</keyword>
<dbReference type="SUPFAM" id="SSF55060">
    <property type="entry name" value="GHMP Kinase, C-terminal domain"/>
    <property type="match status" value="1"/>
</dbReference>
<dbReference type="Gene3D" id="3.30.70.890">
    <property type="entry name" value="GHMP kinase, C-terminal domain"/>
    <property type="match status" value="1"/>
</dbReference>
<evidence type="ECO:0000313" key="12">
    <source>
        <dbReference type="EMBL" id="OTA29176.1"/>
    </source>
</evidence>
<dbReference type="OrthoDB" id="9764892at2"/>
<keyword evidence="8" id="KW-0443">Lipid metabolism</keyword>
<feature type="domain" description="GHMP kinase C-terminal" evidence="11">
    <location>
        <begin position="235"/>
        <end position="312"/>
    </location>
</feature>
<evidence type="ECO:0000256" key="3">
    <source>
        <dbReference type="ARBA" id="ARBA00022679"/>
    </source>
</evidence>
<evidence type="ECO:0000313" key="13">
    <source>
        <dbReference type="Proteomes" id="UP000243540"/>
    </source>
</evidence>
<keyword evidence="3" id="KW-0808">Transferase</keyword>
<evidence type="ECO:0000256" key="5">
    <source>
        <dbReference type="ARBA" id="ARBA00022777"/>
    </source>
</evidence>
<gene>
    <name evidence="12" type="ORF">B9T39_04680</name>
</gene>
<dbReference type="InterPro" id="IPR036554">
    <property type="entry name" value="GHMP_kinase_C_sf"/>
</dbReference>
<comment type="pathway">
    <text evidence="9">Isoprenoid biosynthesis; isopentenyl diphosphate biosynthesis via mevalonate pathway; isopentenyl diphosphate from (R)-mevalonate: step 1/3.</text>
</comment>
<dbReference type="Proteomes" id="UP000243540">
    <property type="component" value="Unassembled WGS sequence"/>
</dbReference>
<dbReference type="InterPro" id="IPR006205">
    <property type="entry name" value="Mev_gal_kin"/>
</dbReference>
<dbReference type="NCBIfam" id="TIGR00549">
    <property type="entry name" value="mevalon_kin"/>
    <property type="match status" value="1"/>
</dbReference>
<keyword evidence="2" id="KW-0444">Lipid biosynthesis</keyword>
<name>A0A1Y2T097_9BIFI</name>